<proteinExistence type="predicted"/>
<accession>A0AA97CYV3</accession>
<protein>
    <recommendedName>
        <fullName evidence="2">Mce/MlaD domain-containing protein</fullName>
    </recommendedName>
</protein>
<dbReference type="InterPro" id="IPR003399">
    <property type="entry name" value="Mce/MlaD"/>
</dbReference>
<evidence type="ECO:0000259" key="2">
    <source>
        <dbReference type="Pfam" id="PF02470"/>
    </source>
</evidence>
<organism evidence="3">
    <name type="scientific">Gordonia sp. MP11Mi</name>
    <dbReference type="NCBI Taxonomy" id="3022769"/>
    <lineage>
        <taxon>Bacteria</taxon>
        <taxon>Bacillati</taxon>
        <taxon>Actinomycetota</taxon>
        <taxon>Actinomycetes</taxon>
        <taxon>Mycobacteriales</taxon>
        <taxon>Gordoniaceae</taxon>
        <taxon>Gordonia</taxon>
    </lineage>
</organism>
<evidence type="ECO:0000256" key="1">
    <source>
        <dbReference type="SAM" id="Phobius"/>
    </source>
</evidence>
<sequence>MNTALVPGMPKLPVNLSYERVGGVLALCLTLVFGAVALTPQSQPEGRTRIVIETLTVGRGVGVDSDVILRGVPVGTVNSIELAENGGSRLELDVESASIASLTDSLTLDYVPFNYFGIAAVRLLPEPGGQGLHDGVVLVRQSIPDNTMGALVEGSGSLTTRVLNSDLTDSINRMAVYSDVAVPVIDSVISAVRIRDAEWARPLPQELAAFADVAGQLPDFVANVLDAQATLVQLPRIDDIINKYEPINETMKLIGTGFFGPVGLLLSSHRNELTPTTEMASAVAGYFADIVHGAQSVLDMREALARAASAVTGPAESPSAHLRVILQGSPALASSVGGVR</sequence>
<dbReference type="Pfam" id="PF02470">
    <property type="entry name" value="MlaD"/>
    <property type="match status" value="1"/>
</dbReference>
<feature type="domain" description="Mce/MlaD" evidence="2">
    <location>
        <begin position="49"/>
        <end position="107"/>
    </location>
</feature>
<reference evidence="3" key="1">
    <citation type="submission" date="2023-06" db="EMBL/GenBank/DDBJ databases">
        <title>Gordonia sp. nov. and Pseudochrobactrum sp. nov., two species isolated from the burying beetle Nicrophorus vespilloides.</title>
        <authorList>
            <person name="Poehlein A."/>
            <person name="Guzman J."/>
            <person name="Daniel R."/>
            <person name="Vilcinskas A."/>
        </authorList>
    </citation>
    <scope>NUCLEOTIDE SEQUENCE</scope>
    <source>
        <strain evidence="3">MP11Mi</strain>
    </source>
</reference>
<dbReference type="RefSeq" id="WP_420040051.1">
    <property type="nucleotide sequence ID" value="NZ_CP128986.1"/>
</dbReference>
<name>A0AA97CYV3_9ACTN</name>
<keyword evidence="1" id="KW-1133">Transmembrane helix</keyword>
<gene>
    <name evidence="3" type="ORF">MP11Mi_34140</name>
</gene>
<dbReference type="AlphaFoldDB" id="A0AA97CYV3"/>
<dbReference type="EMBL" id="CP128986">
    <property type="protein sequence ID" value="WOC14299.1"/>
    <property type="molecule type" value="Genomic_DNA"/>
</dbReference>
<keyword evidence="1" id="KW-0812">Transmembrane</keyword>
<feature type="transmembrane region" description="Helical" evidence="1">
    <location>
        <begin position="20"/>
        <end position="39"/>
    </location>
</feature>
<keyword evidence="1" id="KW-0472">Membrane</keyword>
<evidence type="ECO:0000313" key="3">
    <source>
        <dbReference type="EMBL" id="WOC14299.1"/>
    </source>
</evidence>